<dbReference type="InterPro" id="IPR004155">
    <property type="entry name" value="PBS_lyase_HEAT"/>
</dbReference>
<keyword evidence="6" id="KW-1185">Reference proteome</keyword>
<dbReference type="SMART" id="SM00567">
    <property type="entry name" value="EZ_HEAT"/>
    <property type="match status" value="3"/>
</dbReference>
<dbReference type="InterPro" id="IPR011989">
    <property type="entry name" value="ARM-like"/>
</dbReference>
<dbReference type="Proteomes" id="UP000478008">
    <property type="component" value="Unassembled WGS sequence"/>
</dbReference>
<name>A0A7D9CZL1_DEKBR</name>
<feature type="domain" description="TOG" evidence="4">
    <location>
        <begin position="1381"/>
        <end position="1615"/>
    </location>
</feature>
<dbReference type="SMART" id="SM01349">
    <property type="entry name" value="TOG"/>
    <property type="match status" value="2"/>
</dbReference>
<dbReference type="PROSITE" id="PS50077">
    <property type="entry name" value="HEAT_REPEAT"/>
    <property type="match status" value="3"/>
</dbReference>
<dbReference type="InterPro" id="IPR034085">
    <property type="entry name" value="TOG"/>
</dbReference>
<dbReference type="GO" id="GO:0006417">
    <property type="term" value="P:regulation of translation"/>
    <property type="evidence" value="ECO:0007669"/>
    <property type="project" value="TreeGrafter"/>
</dbReference>
<dbReference type="InterPro" id="IPR022716">
    <property type="entry name" value="Gcn1_N"/>
</dbReference>
<gene>
    <name evidence="5" type="primary">GCN1</name>
    <name evidence="5" type="ORF">DEBR0S4_11342G</name>
</gene>
<dbReference type="Pfam" id="PF23271">
    <property type="entry name" value="HEAT_GCN1"/>
    <property type="match status" value="1"/>
</dbReference>
<dbReference type="Pfam" id="PF12074">
    <property type="entry name" value="Gcn1_N"/>
    <property type="match status" value="1"/>
</dbReference>
<evidence type="ECO:0000256" key="1">
    <source>
        <dbReference type="ARBA" id="ARBA00007366"/>
    </source>
</evidence>
<keyword evidence="2" id="KW-0677">Repeat</keyword>
<evidence type="ECO:0000256" key="2">
    <source>
        <dbReference type="ARBA" id="ARBA00022737"/>
    </source>
</evidence>
<reference evidence="5 6" key="1">
    <citation type="submission" date="2019-07" db="EMBL/GenBank/DDBJ databases">
        <authorList>
            <person name="Friedrich A."/>
            <person name="Schacherer J."/>
        </authorList>
    </citation>
    <scope>NUCLEOTIDE SEQUENCE [LARGE SCALE GENOMIC DNA]</scope>
</reference>
<dbReference type="Pfam" id="PF24987">
    <property type="entry name" value="HEAT_EF3_N"/>
    <property type="match status" value="1"/>
</dbReference>
<dbReference type="GO" id="GO:0005829">
    <property type="term" value="C:cytosol"/>
    <property type="evidence" value="ECO:0007669"/>
    <property type="project" value="TreeGrafter"/>
</dbReference>
<proteinExistence type="inferred from homology"/>
<evidence type="ECO:0000259" key="4">
    <source>
        <dbReference type="SMART" id="SM01349"/>
    </source>
</evidence>
<dbReference type="Gene3D" id="1.25.10.10">
    <property type="entry name" value="Leucine-rich Repeat Variant"/>
    <property type="match status" value="4"/>
</dbReference>
<feature type="repeat" description="HEAT" evidence="3">
    <location>
        <begin position="2017"/>
        <end position="2054"/>
    </location>
</feature>
<feature type="repeat" description="HEAT" evidence="3">
    <location>
        <begin position="1556"/>
        <end position="1593"/>
    </location>
</feature>
<dbReference type="GO" id="GO:0034198">
    <property type="term" value="P:cellular response to amino acid starvation"/>
    <property type="evidence" value="ECO:0007669"/>
    <property type="project" value="TreeGrafter"/>
</dbReference>
<dbReference type="InterPro" id="IPR016024">
    <property type="entry name" value="ARM-type_fold"/>
</dbReference>
<sequence>MNSEDLEDHSEVWSKVIAPELDIIVATSSSKILDGAMLEINTALKSKDGANLSVTNVEVICLTVFRALSQCPFNLQLRSQTIQMFSIILSLNFEVYSSKLCKFLRALSTRNSAPSEEIMLIEWTAFIAGVLASKDDLKDITTELIPATINLFNNMSTHFGEGYHRDQHKRRLFTKFVAESRLFYEAILTKQPDSTSMLVCTIMEDRTSVNGRVAQIGFLSSVCRSLKLMENKPKPFQDLSGLSQRVIDWFVNSTLEQKNNVTYPSIELFEEFVSTFGDEQLFVEILSGLQKSSLRSSELTYTVFAPSLMKSIDSSRFDTVQLVVKSKFFQSLISSLKSSRDTVKAGSAKVLSILASKITKESNLESVDTLITKLLSALKSLSATATEQKILISQVLTSIPEGIAQQENQMIIKGVLPLLAKDSHEESLSAYLRLVFKFVSKSVYGTDDQQLTKKIDDVIKNGLQDRRLGLRSCWVSSLAENLLLTSDNSDFYKLITDDVLRLLSKIIIDCCKSPLSSVTNDLILGGYSAIWMLEVLKSNSENETIGDRVDKLNFLEPVISLKNDLKKPNILGLGILKKITTEKTQKWFILALLSIFKDMTSVDEEFGFSFLYLCTSRCTIGKNHFYACNYLHKAVVENQDIVSQSCLLALNKFISNPKQNIPFRMDYHYFHDFIFSLTKPFAHMNKEILNKTLVDLLIPCHYHGFKSIGNGWAGICQSCKVDPGKLVTSYANSMVEKLCDCLANTDSSPEIYSAACDAVATISFVSPNSSIPLLSEIIKADLNVVSNLSINDETFAIWKGKDGVLAIDVLKKNNSQKMELRKNTKDYEILKWEQQVREEVATKQKGTKKVSKEDAKLIAQELEREAKLRASINADYLRLKRGLSIVISLSTEAKQVDNNSQIWFPVAISHILKLLESDSAKRCIGDLAKECFLTMSEALEATGLTGVSSLKWIGASTLRSYGVKLDMPLYESRNLTELVGSQLFSLKISSEKAQLSSLVLMYILPLLIKTLNIGTKFLKRQNTKVELLKDEDFVDESPEEEQLALALSIIATNSDSFEDSTIPRTDILNILIRLLAIPSHSHQAKDCFIPFSRSIAVDISDDDLNIILKACIHESSFVRGTVLNALDQEYDLSERKPIKEIWIACFDCEEPHRLIANTIWEESHFALNASFANNILPFLKAASQKIRISVAESIAMAVKRINKDKAFREILLKLLDLYRIKSKPLELPKDEFGLVISNELPSDPWEERSGVALTIKFLAPLFSEKADVEMLFHFLVDEAALADRNDEVKQEMKEAGMAVINAHGKSNVEVLIPILEDGLSSKFDNTDVQDRLKEGVIVLYGNLAHHLDEKDHRRKEIVSRLLEALKTPSEEVQFAISQCISPLVGSIENELSEYLGKLFDVLYNGKNLAERKGAAYGIAGLAKGGGLKTLSGFDIISNLEDASDDKSTAKKREGVMFAIECLSESFGSIFEPYVLELLPIVLKSFGDSSSDVRKATSHAAREIMKNTTSYGIQKLIPIAIENLQDISWRAKKGSVQLLGSMAYLDPAQLSSSLPKIVPEIVGVMNDSHKEVRKSADRALKKFGEVIRNPEIKAIVPELMNAIGDPTKYTTAALDSLINTQFVHYIDGPSMALIIHVIDRGMHDRSAATKKKASQIIGNMSILVDIRDLLPYLPKLLSELQDSIVDPVPQTRATAARALGTLVERLGEERFPGLVSKLLLALKDHERPADRMGSAQALAEVIRGLGISKLDELLPEILSEARSSDAYVCEGYLPMLLFLPACFGNQFSPYLSRTIPIVLNGLANSDSSIRDIALKAGRLIVSSYANKAIDLLLPELEKGMSDDNDRIRLSSVELTGDLLFKISGISGNQALSEDPTILNSVVKAFNEVLGEERRDHILSALFICRSDTYGAVRIGSANIWKALVANTPRTIKKIMPSLIQLIVRRLASLVEEQRNIAAAALGDMAKRAGSNALSVLLPTLEKSLITSDSDAKQGICIALRELIESSAPETISQYSSMLVRIVRSALTDANPDVRTAAAQAFDALQGSIGHSAVDDIIPELLERLGDEEQYSDALSALEEIMAKESNVVFPVLIPALLRPPIKAKALGSLAQFAGRALYSKLSLIFDSLVNAILEEQGDRTELTSALSSITLSINDDEGCYPLMQQIMGLMRDEEHEKQAIAYEILPELFSNSKLNYSAYVNDIVVQCIYALDDDDKSVSKNSFLSLSALIPKLSKNQLEQLVEPAEQTLSLIGKGKDEMYAFSQPRGPNCLLPIFLRGLMYGDNHRRELSANGIAFIVKHTPAAQLRPFVTIIVGPLIRVIGERFSGDVKSAILLALNLLFDKIPQFLRPFIPQLQRTFIKSLEDASNELLRTRAAKALGTLIKYQPRVDPLILELLNCAKIAGSENIGTQTSILQALLEVVDKAGSKMSEKSKSGVITLVENEVFKENVGEDTVVSYARLTGCLSKILTTEETINMVKGKVLHAEMSDSNSSRFAILVLNAFLKDSPKSIVDSGLFEETCSFLIRASQSTIQYVSDNATIAIGKLLLGIKNLSDSDEYEESIENLVEQLCILTDKPASQSMDTRRLSLVVIRTICRYDYENTIEPYLDTLIPSVFACVRDSMIPIKLAAEKCLLALTKLVEDPSNKVFISWMEGRNSTDKVKTATGKEIQIRSISEYIKRVGSRLAKVERERLAAGGDREAMFSDQFEDEREIWAVGGVDLRKE</sequence>
<evidence type="ECO:0000256" key="3">
    <source>
        <dbReference type="PROSITE-ProRule" id="PRU00103"/>
    </source>
</evidence>
<accession>A0A7D9CZL1</accession>
<dbReference type="SUPFAM" id="SSF48371">
    <property type="entry name" value="ARM repeat"/>
    <property type="match status" value="4"/>
</dbReference>
<dbReference type="Pfam" id="PF24984">
    <property type="entry name" value="HEAT_EF3_GNC1"/>
    <property type="match status" value="1"/>
</dbReference>
<organism evidence="5 6">
    <name type="scientific">Dekkera bruxellensis</name>
    <name type="common">Brettanomyces custersii</name>
    <dbReference type="NCBI Taxonomy" id="5007"/>
    <lineage>
        <taxon>Eukaryota</taxon>
        <taxon>Fungi</taxon>
        <taxon>Dikarya</taxon>
        <taxon>Ascomycota</taxon>
        <taxon>Saccharomycotina</taxon>
        <taxon>Pichiomycetes</taxon>
        <taxon>Pichiales</taxon>
        <taxon>Pichiaceae</taxon>
        <taxon>Brettanomyces</taxon>
    </lineage>
</organism>
<dbReference type="Pfam" id="PF24993">
    <property type="entry name" value="GNC1_N"/>
    <property type="match status" value="1"/>
</dbReference>
<dbReference type="InterPro" id="IPR056809">
    <property type="entry name" value="HEAT_GCN1_fung"/>
</dbReference>
<dbReference type="Pfam" id="PF25786">
    <property type="entry name" value="HEAT_GCN1_C"/>
    <property type="match status" value="1"/>
</dbReference>
<dbReference type="PANTHER" id="PTHR23346">
    <property type="entry name" value="TRANSLATIONAL ACTIVATOR GCN1-RELATED"/>
    <property type="match status" value="1"/>
</dbReference>
<dbReference type="EMBL" id="CABFWN010000004">
    <property type="protein sequence ID" value="VUG19133.1"/>
    <property type="molecule type" value="Genomic_DNA"/>
</dbReference>
<dbReference type="Pfam" id="PF24916">
    <property type="entry name" value="HEAT_GCN1_fung"/>
    <property type="match status" value="1"/>
</dbReference>
<dbReference type="GO" id="GO:0019887">
    <property type="term" value="F:protein kinase regulator activity"/>
    <property type="evidence" value="ECO:0007669"/>
    <property type="project" value="TreeGrafter"/>
</dbReference>
<protein>
    <submittedName>
        <fullName evidence="5">DEBR0S4_11342g1_1</fullName>
    </submittedName>
</protein>
<feature type="repeat" description="HEAT" evidence="3">
    <location>
        <begin position="1675"/>
        <end position="1713"/>
    </location>
</feature>
<evidence type="ECO:0000313" key="5">
    <source>
        <dbReference type="EMBL" id="VUG19133.1"/>
    </source>
</evidence>
<dbReference type="InterPro" id="IPR057546">
    <property type="entry name" value="HEAT_GCN1"/>
</dbReference>
<dbReference type="PANTHER" id="PTHR23346:SF7">
    <property type="entry name" value="STALLED RIBOSOME SENSOR GCN1"/>
    <property type="match status" value="1"/>
</dbReference>
<dbReference type="InterPro" id="IPR021133">
    <property type="entry name" value="HEAT_type_2"/>
</dbReference>
<comment type="similarity">
    <text evidence="1">Belongs to the GCN1 family.</text>
</comment>
<feature type="domain" description="TOG" evidence="4">
    <location>
        <begin position="1700"/>
        <end position="1954"/>
    </location>
</feature>
<evidence type="ECO:0000313" key="6">
    <source>
        <dbReference type="Proteomes" id="UP000478008"/>
    </source>
</evidence>
<dbReference type="InterPro" id="IPR056810">
    <property type="entry name" value="GNC1-like_N"/>
</dbReference>